<evidence type="ECO:0000256" key="1">
    <source>
        <dbReference type="ARBA" id="ARBA00004651"/>
    </source>
</evidence>
<evidence type="ECO:0000256" key="2">
    <source>
        <dbReference type="ARBA" id="ARBA00006228"/>
    </source>
</evidence>
<dbReference type="EMBL" id="QJVD01000023">
    <property type="protein sequence ID" value="PYI65547.1"/>
    <property type="molecule type" value="Genomic_DNA"/>
</dbReference>
<dbReference type="PANTHER" id="PTHR34584">
    <property type="entry name" value="NA(+)/H(+) ANTIPORTER SUBUNIT E1"/>
    <property type="match status" value="1"/>
</dbReference>
<evidence type="ECO:0000256" key="3">
    <source>
        <dbReference type="ARBA" id="ARBA00022475"/>
    </source>
</evidence>
<dbReference type="NCBIfam" id="NF006521">
    <property type="entry name" value="PRK08965.1-5"/>
    <property type="match status" value="1"/>
</dbReference>
<keyword evidence="9" id="KW-1185">Reference proteome</keyword>
<organism evidence="8 9">
    <name type="scientific">Arthrobacter livingstonensis</name>
    <dbReference type="NCBI Taxonomy" id="670078"/>
    <lineage>
        <taxon>Bacteria</taxon>
        <taxon>Bacillati</taxon>
        <taxon>Actinomycetota</taxon>
        <taxon>Actinomycetes</taxon>
        <taxon>Micrococcales</taxon>
        <taxon>Micrococcaceae</taxon>
        <taxon>Arthrobacter</taxon>
    </lineage>
</organism>
<dbReference type="Pfam" id="PF01899">
    <property type="entry name" value="MNHE"/>
    <property type="match status" value="1"/>
</dbReference>
<evidence type="ECO:0000256" key="6">
    <source>
        <dbReference type="ARBA" id="ARBA00023136"/>
    </source>
</evidence>
<keyword evidence="3" id="KW-1003">Cell membrane</keyword>
<comment type="similarity">
    <text evidence="2">Belongs to the CPA3 antiporters (TC 2.A.63) subunit E family.</text>
</comment>
<dbReference type="RefSeq" id="WP_110502320.1">
    <property type="nucleotide sequence ID" value="NZ_QJVD01000023.1"/>
</dbReference>
<evidence type="ECO:0000256" key="7">
    <source>
        <dbReference type="SAM" id="Phobius"/>
    </source>
</evidence>
<keyword evidence="5 7" id="KW-1133">Transmembrane helix</keyword>
<dbReference type="AlphaFoldDB" id="A0A2V5LRP5"/>
<dbReference type="GO" id="GO:0008324">
    <property type="term" value="F:monoatomic cation transmembrane transporter activity"/>
    <property type="evidence" value="ECO:0007669"/>
    <property type="project" value="InterPro"/>
</dbReference>
<reference evidence="8 9" key="1">
    <citation type="submission" date="2018-05" db="EMBL/GenBank/DDBJ databases">
        <title>Genetic diversity of glacier-inhabiting Cryobacterium bacteria in China and description of Cryobacterium mengkeensis sp. nov. and Arthrobacter glacialis sp. nov.</title>
        <authorList>
            <person name="Liu Q."/>
            <person name="Xin Y.-H."/>
        </authorList>
    </citation>
    <scope>NUCLEOTIDE SEQUENCE [LARGE SCALE GENOMIC DNA]</scope>
    <source>
        <strain evidence="8 9">LI2</strain>
    </source>
</reference>
<feature type="transmembrane region" description="Helical" evidence="7">
    <location>
        <begin position="37"/>
        <end position="57"/>
    </location>
</feature>
<comment type="caution">
    <text evidence="8">The sequence shown here is derived from an EMBL/GenBank/DDBJ whole genome shotgun (WGS) entry which is preliminary data.</text>
</comment>
<dbReference type="OrthoDB" id="3556991at2"/>
<protein>
    <submittedName>
        <fullName evidence="8">Na+/H+ antiporter subunit E</fullName>
    </submittedName>
</protein>
<comment type="subcellular location">
    <subcellularLocation>
        <location evidence="1">Cell membrane</location>
        <topology evidence="1">Multi-pass membrane protein</topology>
    </subcellularLocation>
</comment>
<feature type="transmembrane region" description="Helical" evidence="7">
    <location>
        <begin position="69"/>
        <end position="93"/>
    </location>
</feature>
<keyword evidence="6 7" id="KW-0472">Membrane</keyword>
<name>A0A2V5LRP5_9MICC</name>
<gene>
    <name evidence="8" type="ORF">CVV68_17655</name>
</gene>
<proteinExistence type="inferred from homology"/>
<dbReference type="PANTHER" id="PTHR34584:SF1">
    <property type="entry name" value="NA(+)_H(+) ANTIPORTER SUBUNIT E1"/>
    <property type="match status" value="1"/>
</dbReference>
<keyword evidence="4 7" id="KW-0812">Transmembrane</keyword>
<evidence type="ECO:0000313" key="9">
    <source>
        <dbReference type="Proteomes" id="UP000247832"/>
    </source>
</evidence>
<dbReference type="Proteomes" id="UP000247832">
    <property type="component" value="Unassembled WGS sequence"/>
</dbReference>
<evidence type="ECO:0000256" key="4">
    <source>
        <dbReference type="ARBA" id="ARBA00022692"/>
    </source>
</evidence>
<evidence type="ECO:0000256" key="5">
    <source>
        <dbReference type="ARBA" id="ARBA00022989"/>
    </source>
</evidence>
<sequence length="195" mass="21530">MSRATGTGKRHGAWQKVPLLVWPVVVWGALWQDFSPGNLVFGLLIAIGVSRVLYLPPIELSGRFNVLRALWFALWFLREVTVASFQVLFWAVMKGPRIRNAVVAVPLRSKSDLIMTAVGHVLSLIPGSLVVEVDRGCSTLYVHAMNAPTPESVEKVRGGIRDIEARLIRIMGSREEMAALNVEGAGHRELPKEAQ</sequence>
<accession>A0A2V5LRP5</accession>
<evidence type="ECO:0000313" key="8">
    <source>
        <dbReference type="EMBL" id="PYI65547.1"/>
    </source>
</evidence>
<dbReference type="InterPro" id="IPR002758">
    <property type="entry name" value="Cation_antiport_E"/>
</dbReference>
<dbReference type="GO" id="GO:0005886">
    <property type="term" value="C:plasma membrane"/>
    <property type="evidence" value="ECO:0007669"/>
    <property type="project" value="UniProtKB-SubCell"/>
</dbReference>